<protein>
    <submittedName>
        <fullName evidence="1">Uncharacterized protein</fullName>
    </submittedName>
</protein>
<evidence type="ECO:0000313" key="1">
    <source>
        <dbReference type="EMBL" id="KRY26022.1"/>
    </source>
</evidence>
<keyword evidence="2" id="KW-1185">Reference proteome</keyword>
<evidence type="ECO:0000313" key="2">
    <source>
        <dbReference type="Proteomes" id="UP000054776"/>
    </source>
</evidence>
<accession>A0A0V1AMH9</accession>
<comment type="caution">
    <text evidence="1">The sequence shown here is derived from an EMBL/GenBank/DDBJ whole genome shotgun (WGS) entry which is preliminary data.</text>
</comment>
<sequence>MPEDEYYLQKRAGHHFESLLLITGQGYIWTALDKKTLHVEKQFTLIDELDVHVRR</sequence>
<dbReference type="Proteomes" id="UP000054776">
    <property type="component" value="Unassembled WGS sequence"/>
</dbReference>
<reference evidence="1 2" key="1">
    <citation type="submission" date="2015-01" db="EMBL/GenBank/DDBJ databases">
        <title>Evolution of Trichinella species and genotypes.</title>
        <authorList>
            <person name="Korhonen P.K."/>
            <person name="Edoardo P."/>
            <person name="Giuseppe L.R."/>
            <person name="Gasser R.B."/>
        </authorList>
    </citation>
    <scope>NUCLEOTIDE SEQUENCE [LARGE SCALE GENOMIC DNA]</scope>
    <source>
        <strain evidence="1">ISS3</strain>
    </source>
</reference>
<proteinExistence type="predicted"/>
<dbReference type="EMBL" id="JYDH01000613">
    <property type="protein sequence ID" value="KRY26022.1"/>
    <property type="molecule type" value="Genomic_DNA"/>
</dbReference>
<gene>
    <name evidence="1" type="ORF">T01_3754</name>
</gene>
<name>A0A0V1AMH9_TRISP</name>
<dbReference type="InParanoid" id="A0A0V1AMH9"/>
<dbReference type="AlphaFoldDB" id="A0A0V1AMH9"/>
<organism evidence="1 2">
    <name type="scientific">Trichinella spiralis</name>
    <name type="common">Trichina worm</name>
    <dbReference type="NCBI Taxonomy" id="6334"/>
    <lineage>
        <taxon>Eukaryota</taxon>
        <taxon>Metazoa</taxon>
        <taxon>Ecdysozoa</taxon>
        <taxon>Nematoda</taxon>
        <taxon>Enoplea</taxon>
        <taxon>Dorylaimia</taxon>
        <taxon>Trichinellida</taxon>
        <taxon>Trichinellidae</taxon>
        <taxon>Trichinella</taxon>
    </lineage>
</organism>